<comment type="subcellular location">
    <subcellularLocation>
        <location evidence="1 8">Cell membrane</location>
        <topology evidence="1 8">Multi-pass membrane protein</topology>
    </subcellularLocation>
</comment>
<dbReference type="NCBIfam" id="TIGR01726">
    <property type="entry name" value="HEQRo_perm_3TM"/>
    <property type="match status" value="1"/>
</dbReference>
<name>A0A0D0H8Z6_9MICO</name>
<evidence type="ECO:0000256" key="6">
    <source>
        <dbReference type="ARBA" id="ARBA00022989"/>
    </source>
</evidence>
<dbReference type="RefSeq" id="WP_042542416.1">
    <property type="nucleotide sequence ID" value="NZ_JXSQ01000001.1"/>
</dbReference>
<keyword evidence="2 8" id="KW-0813">Transport</keyword>
<dbReference type="GO" id="GO:0043190">
    <property type="term" value="C:ATP-binding cassette (ABC) transporter complex"/>
    <property type="evidence" value="ECO:0007669"/>
    <property type="project" value="InterPro"/>
</dbReference>
<evidence type="ECO:0000256" key="8">
    <source>
        <dbReference type="RuleBase" id="RU363032"/>
    </source>
</evidence>
<evidence type="ECO:0000259" key="9">
    <source>
        <dbReference type="PROSITE" id="PS50928"/>
    </source>
</evidence>
<dbReference type="Pfam" id="PF00528">
    <property type="entry name" value="BPD_transp_1"/>
    <property type="match status" value="1"/>
</dbReference>
<dbReference type="AlphaFoldDB" id="A0A0D0H8Z6"/>
<dbReference type="PANTHER" id="PTHR30614:SF0">
    <property type="entry name" value="L-CYSTINE TRANSPORT SYSTEM PERMEASE PROTEIN TCYL"/>
    <property type="match status" value="1"/>
</dbReference>
<feature type="transmembrane region" description="Helical" evidence="8">
    <location>
        <begin position="28"/>
        <end position="47"/>
    </location>
</feature>
<keyword evidence="6 8" id="KW-1133">Transmembrane helix</keyword>
<dbReference type="InterPro" id="IPR010065">
    <property type="entry name" value="AA_ABC_transptr_permease_3TM"/>
</dbReference>
<comment type="similarity">
    <text evidence="8">Belongs to the binding-protein-dependent transport system permease family.</text>
</comment>
<proteinExistence type="inferred from homology"/>
<feature type="domain" description="ABC transmembrane type-1" evidence="9">
    <location>
        <begin position="151"/>
        <end position="345"/>
    </location>
</feature>
<feature type="transmembrane region" description="Helical" evidence="8">
    <location>
        <begin position="324"/>
        <end position="349"/>
    </location>
</feature>
<feature type="transmembrane region" description="Helical" evidence="8">
    <location>
        <begin position="147"/>
        <end position="174"/>
    </location>
</feature>
<comment type="caution">
    <text evidence="10">The sequence shown here is derived from an EMBL/GenBank/DDBJ whole genome shotgun (WGS) entry which is preliminary data.</text>
</comment>
<keyword evidence="3" id="KW-1003">Cell membrane</keyword>
<evidence type="ECO:0000256" key="5">
    <source>
        <dbReference type="ARBA" id="ARBA00022970"/>
    </source>
</evidence>
<dbReference type="Gene3D" id="1.10.3720.10">
    <property type="entry name" value="MetI-like"/>
    <property type="match status" value="1"/>
</dbReference>
<dbReference type="OrthoDB" id="9814902at2"/>
<dbReference type="InterPro" id="IPR035906">
    <property type="entry name" value="MetI-like_sf"/>
</dbReference>
<dbReference type="InterPro" id="IPR043429">
    <property type="entry name" value="ArtM/GltK/GlnP/TcyL/YhdX-like"/>
</dbReference>
<dbReference type="SUPFAM" id="SSF161098">
    <property type="entry name" value="MetI-like"/>
    <property type="match status" value="1"/>
</dbReference>
<feature type="transmembrane region" description="Helical" evidence="8">
    <location>
        <begin position="102"/>
        <end position="127"/>
    </location>
</feature>
<dbReference type="GO" id="GO:0006865">
    <property type="term" value="P:amino acid transport"/>
    <property type="evidence" value="ECO:0007669"/>
    <property type="project" value="UniProtKB-KW"/>
</dbReference>
<evidence type="ECO:0000256" key="3">
    <source>
        <dbReference type="ARBA" id="ARBA00022475"/>
    </source>
</evidence>
<evidence type="ECO:0000313" key="10">
    <source>
        <dbReference type="EMBL" id="KIP53680.1"/>
    </source>
</evidence>
<accession>A0A0D0H8Z6</accession>
<feature type="transmembrane region" description="Helical" evidence="8">
    <location>
        <begin position="186"/>
        <end position="208"/>
    </location>
</feature>
<organism evidence="10 11">
    <name type="scientific">Leucobacter komagatae</name>
    <dbReference type="NCBI Taxonomy" id="55969"/>
    <lineage>
        <taxon>Bacteria</taxon>
        <taxon>Bacillati</taxon>
        <taxon>Actinomycetota</taxon>
        <taxon>Actinomycetes</taxon>
        <taxon>Micrococcales</taxon>
        <taxon>Microbacteriaceae</taxon>
        <taxon>Leucobacter</taxon>
    </lineage>
</organism>
<keyword evidence="11" id="KW-1185">Reference proteome</keyword>
<dbReference type="EMBL" id="JXSQ01000001">
    <property type="protein sequence ID" value="KIP53680.1"/>
    <property type="molecule type" value="Genomic_DNA"/>
</dbReference>
<keyword evidence="5" id="KW-0029">Amino-acid transport</keyword>
<protein>
    <submittedName>
        <fullName evidence="10">Polar amino acid ABC transporter permease</fullName>
    </submittedName>
</protein>
<sequence length="359" mass="38318">MFTEEISTVDAVEQPAEPMATKHYRSGATTLAALTIAVCCLFISELVPGNLLALGAIGFAVPALIIGVPLVRAFVAASESESLWRAHNPVAARVAASRSRNFSVTAIGVAGAFAVIGVVGWVIFVNGGAVQQTFFNLEFMFKGLGDIFRALLVNVQIAVGAQILAMVFGLFLAIGRLLPGRGFAPIRVLCITYIDVFRGIPSVVLIYLVCFGLPLTEVPILSEGSLVVYAIVALAITYSAYNAELYRAGLESINPDQNAAAVSLGLTPTDVMRFVMVPQMFRNIAAPMLSQFIGLQKDTALVIVVGIIDAFSQAKIYAANDFNLSAVTAVCFVFVLITIPQTRFVDYLLARTSVTRKGK</sequence>
<feature type="transmembrane region" description="Helical" evidence="8">
    <location>
        <begin position="220"/>
        <end position="241"/>
    </location>
</feature>
<gene>
    <name evidence="10" type="ORF">SD72_00130</name>
</gene>
<evidence type="ECO:0000256" key="2">
    <source>
        <dbReference type="ARBA" id="ARBA00022448"/>
    </source>
</evidence>
<dbReference type="PROSITE" id="PS50928">
    <property type="entry name" value="ABC_TM1"/>
    <property type="match status" value="1"/>
</dbReference>
<evidence type="ECO:0000256" key="4">
    <source>
        <dbReference type="ARBA" id="ARBA00022692"/>
    </source>
</evidence>
<keyword evidence="7 8" id="KW-0472">Membrane</keyword>
<evidence type="ECO:0000313" key="11">
    <source>
        <dbReference type="Proteomes" id="UP000032120"/>
    </source>
</evidence>
<dbReference type="InterPro" id="IPR000515">
    <property type="entry name" value="MetI-like"/>
</dbReference>
<evidence type="ECO:0000256" key="1">
    <source>
        <dbReference type="ARBA" id="ARBA00004651"/>
    </source>
</evidence>
<dbReference type="PANTHER" id="PTHR30614">
    <property type="entry name" value="MEMBRANE COMPONENT OF AMINO ACID ABC TRANSPORTER"/>
    <property type="match status" value="1"/>
</dbReference>
<dbReference type="GO" id="GO:0022857">
    <property type="term" value="F:transmembrane transporter activity"/>
    <property type="evidence" value="ECO:0007669"/>
    <property type="project" value="InterPro"/>
</dbReference>
<evidence type="ECO:0000256" key="7">
    <source>
        <dbReference type="ARBA" id="ARBA00023136"/>
    </source>
</evidence>
<reference evidence="10 11" key="1">
    <citation type="submission" date="2015-01" db="EMBL/GenBank/DDBJ databases">
        <title>Draft genome sequence of Leucobacter komagatae strain VKM ST2845.</title>
        <authorList>
            <person name="Karlyshev A.V."/>
            <person name="Kudryashova E.B."/>
        </authorList>
    </citation>
    <scope>NUCLEOTIDE SEQUENCE [LARGE SCALE GENOMIC DNA]</scope>
    <source>
        <strain evidence="10 11">VKM ST2845</strain>
    </source>
</reference>
<keyword evidence="4 8" id="KW-0812">Transmembrane</keyword>
<dbReference type="Proteomes" id="UP000032120">
    <property type="component" value="Unassembled WGS sequence"/>
</dbReference>
<dbReference type="CDD" id="cd06261">
    <property type="entry name" value="TM_PBP2"/>
    <property type="match status" value="1"/>
</dbReference>
<feature type="transmembrane region" description="Helical" evidence="8">
    <location>
        <begin position="53"/>
        <end position="75"/>
    </location>
</feature>